<dbReference type="SUPFAM" id="SSF51735">
    <property type="entry name" value="NAD(P)-binding Rossmann-fold domains"/>
    <property type="match status" value="1"/>
</dbReference>
<dbReference type="PANTHER" id="PTHR47706:SF1">
    <property type="entry name" value="CIPA-LIKE, PUTATIVE (AFU_ORTHOLOGUE AFUA_1G12460)-RELATED"/>
    <property type="match status" value="1"/>
</dbReference>
<dbReference type="Gene3D" id="3.40.50.720">
    <property type="entry name" value="NAD(P)-binding Rossmann-like Domain"/>
    <property type="match status" value="1"/>
</dbReference>
<name>A0AAE0I369_9PEZI</name>
<dbReference type="Gene3D" id="3.90.25.10">
    <property type="entry name" value="UDP-galactose 4-epimerase, domain 1"/>
    <property type="match status" value="1"/>
</dbReference>
<dbReference type="GO" id="GO:0016491">
    <property type="term" value="F:oxidoreductase activity"/>
    <property type="evidence" value="ECO:0007669"/>
    <property type="project" value="UniProtKB-KW"/>
</dbReference>
<dbReference type="AlphaFoldDB" id="A0AAE0I369"/>
<dbReference type="Pfam" id="PF05368">
    <property type="entry name" value="NmrA"/>
    <property type="match status" value="1"/>
</dbReference>
<dbReference type="InterPro" id="IPR051609">
    <property type="entry name" value="NmrA/Isoflavone_reductase-like"/>
</dbReference>
<keyword evidence="5" id="KW-1185">Reference proteome</keyword>
<evidence type="ECO:0000259" key="3">
    <source>
        <dbReference type="Pfam" id="PF05368"/>
    </source>
</evidence>
<evidence type="ECO:0000256" key="1">
    <source>
        <dbReference type="ARBA" id="ARBA00022857"/>
    </source>
</evidence>
<accession>A0AAE0I369</accession>
<evidence type="ECO:0000313" key="5">
    <source>
        <dbReference type="Proteomes" id="UP001283341"/>
    </source>
</evidence>
<evidence type="ECO:0000256" key="2">
    <source>
        <dbReference type="ARBA" id="ARBA00023002"/>
    </source>
</evidence>
<keyword evidence="1" id="KW-0521">NADP</keyword>
<organism evidence="4 5">
    <name type="scientific">Apodospora peruviana</name>
    <dbReference type="NCBI Taxonomy" id="516989"/>
    <lineage>
        <taxon>Eukaryota</taxon>
        <taxon>Fungi</taxon>
        <taxon>Dikarya</taxon>
        <taxon>Ascomycota</taxon>
        <taxon>Pezizomycotina</taxon>
        <taxon>Sordariomycetes</taxon>
        <taxon>Sordariomycetidae</taxon>
        <taxon>Sordariales</taxon>
        <taxon>Lasiosphaeriaceae</taxon>
        <taxon>Apodospora</taxon>
    </lineage>
</organism>
<evidence type="ECO:0000313" key="4">
    <source>
        <dbReference type="EMBL" id="KAK3316791.1"/>
    </source>
</evidence>
<sequence length="297" mass="32149">MIKASGNLGPAILNGLRTAQPPFKSITVLTRTGSNTTTTYPSDITIKQVDYSSPESLISALTGINALISAVPARSAPAQKLIIDAAVAAGVKSFVPSEFGLDSTNAALNKDFAGLWTSKVEIQTYLAELKSAGKIDYALIFTGLFLDWGLDGFLVDVYNKTVELWDGGDTVLSLTTRASIAKAVVGVLSDQSKTEEVYRIKDINLSQRRLFELAKRAVGEEEWAVACLDTETAYERFKESLKAGRPDGSYAFLKRAISIGGHGSLWSAEEDDSQVFGLREWTEEDVVELIRGAVARE</sequence>
<dbReference type="InterPro" id="IPR008030">
    <property type="entry name" value="NmrA-like"/>
</dbReference>
<reference evidence="4" key="2">
    <citation type="submission" date="2023-06" db="EMBL/GenBank/DDBJ databases">
        <authorList>
            <consortium name="Lawrence Berkeley National Laboratory"/>
            <person name="Haridas S."/>
            <person name="Hensen N."/>
            <person name="Bonometti L."/>
            <person name="Westerberg I."/>
            <person name="Brannstrom I.O."/>
            <person name="Guillou S."/>
            <person name="Cros-Aarteil S."/>
            <person name="Calhoun S."/>
            <person name="Kuo A."/>
            <person name="Mondo S."/>
            <person name="Pangilinan J."/>
            <person name="Riley R."/>
            <person name="Labutti K."/>
            <person name="Andreopoulos B."/>
            <person name="Lipzen A."/>
            <person name="Chen C."/>
            <person name="Yanf M."/>
            <person name="Daum C."/>
            <person name="Ng V."/>
            <person name="Clum A."/>
            <person name="Steindorff A."/>
            <person name="Ohm R."/>
            <person name="Martin F."/>
            <person name="Silar P."/>
            <person name="Natvig D."/>
            <person name="Lalanne C."/>
            <person name="Gautier V."/>
            <person name="Ament-Velasquez S.L."/>
            <person name="Kruys A."/>
            <person name="Hutchinson M.I."/>
            <person name="Powell A.J."/>
            <person name="Barry K."/>
            <person name="Miller A.N."/>
            <person name="Grigoriev I.V."/>
            <person name="Debuchy R."/>
            <person name="Gladieux P."/>
            <person name="Thoren M.H."/>
            <person name="Johannesson H."/>
        </authorList>
    </citation>
    <scope>NUCLEOTIDE SEQUENCE</scope>
    <source>
        <strain evidence="4">CBS 118394</strain>
    </source>
</reference>
<gene>
    <name evidence="4" type="ORF">B0H66DRAFT_305784</name>
</gene>
<feature type="domain" description="NmrA-like" evidence="3">
    <location>
        <begin position="3"/>
        <end position="154"/>
    </location>
</feature>
<dbReference type="Proteomes" id="UP001283341">
    <property type="component" value="Unassembled WGS sequence"/>
</dbReference>
<dbReference type="PANTHER" id="PTHR47706">
    <property type="entry name" value="NMRA-LIKE FAMILY PROTEIN"/>
    <property type="match status" value="1"/>
</dbReference>
<protein>
    <recommendedName>
        <fullName evidence="3">NmrA-like domain-containing protein</fullName>
    </recommendedName>
</protein>
<dbReference type="EMBL" id="JAUEDM010000005">
    <property type="protein sequence ID" value="KAK3316791.1"/>
    <property type="molecule type" value="Genomic_DNA"/>
</dbReference>
<dbReference type="InterPro" id="IPR036291">
    <property type="entry name" value="NAD(P)-bd_dom_sf"/>
</dbReference>
<proteinExistence type="predicted"/>
<comment type="caution">
    <text evidence="4">The sequence shown here is derived from an EMBL/GenBank/DDBJ whole genome shotgun (WGS) entry which is preliminary data.</text>
</comment>
<reference evidence="4" key="1">
    <citation type="journal article" date="2023" name="Mol. Phylogenet. Evol.">
        <title>Genome-scale phylogeny and comparative genomics of the fungal order Sordariales.</title>
        <authorList>
            <person name="Hensen N."/>
            <person name="Bonometti L."/>
            <person name="Westerberg I."/>
            <person name="Brannstrom I.O."/>
            <person name="Guillou S."/>
            <person name="Cros-Aarteil S."/>
            <person name="Calhoun S."/>
            <person name="Haridas S."/>
            <person name="Kuo A."/>
            <person name="Mondo S."/>
            <person name="Pangilinan J."/>
            <person name="Riley R."/>
            <person name="LaButti K."/>
            <person name="Andreopoulos B."/>
            <person name="Lipzen A."/>
            <person name="Chen C."/>
            <person name="Yan M."/>
            <person name="Daum C."/>
            <person name="Ng V."/>
            <person name="Clum A."/>
            <person name="Steindorff A."/>
            <person name="Ohm R.A."/>
            <person name="Martin F."/>
            <person name="Silar P."/>
            <person name="Natvig D.O."/>
            <person name="Lalanne C."/>
            <person name="Gautier V."/>
            <person name="Ament-Velasquez S.L."/>
            <person name="Kruys A."/>
            <person name="Hutchinson M.I."/>
            <person name="Powell A.J."/>
            <person name="Barry K."/>
            <person name="Miller A.N."/>
            <person name="Grigoriev I.V."/>
            <person name="Debuchy R."/>
            <person name="Gladieux P."/>
            <person name="Hiltunen Thoren M."/>
            <person name="Johannesson H."/>
        </authorList>
    </citation>
    <scope>NUCLEOTIDE SEQUENCE</scope>
    <source>
        <strain evidence="4">CBS 118394</strain>
    </source>
</reference>
<keyword evidence="2" id="KW-0560">Oxidoreductase</keyword>